<evidence type="ECO:0000313" key="3">
    <source>
        <dbReference type="EMBL" id="TNU77360.1"/>
    </source>
</evidence>
<gene>
    <name evidence="3" type="ORF">FH969_00940</name>
</gene>
<dbReference type="RefSeq" id="WP_108719579.1">
    <property type="nucleotide sequence ID" value="NZ_VENP01000001.1"/>
</dbReference>
<keyword evidence="2" id="KW-1133">Transmembrane helix</keyword>
<evidence type="ECO:0000256" key="2">
    <source>
        <dbReference type="SAM" id="Phobius"/>
    </source>
</evidence>
<dbReference type="AlphaFoldDB" id="A0A5C5BGD4"/>
<evidence type="ECO:0000256" key="1">
    <source>
        <dbReference type="SAM" id="MobiDB-lite"/>
    </source>
</evidence>
<dbReference type="NCBIfam" id="NF038083">
    <property type="entry name" value="CU044_5270_fam"/>
    <property type="match status" value="1"/>
</dbReference>
<sequence length="372" mass="39530">MSREERNTADDRELAVERDAELEAARIRDLLGLDLSRVEPEVRVLARVLNRIDGNGDADADAPDAAPAKPASRARRDRARWLLAVAAVLVLGIAVVFSLLPSGSAIASPPSLHYTLEDPEHADRAPEAAGVLHELSTAAAASTPVGSGDVQYVESRGWNSPANLDDPHATIRPFEQQWWLSLTGAATLTQRQGTELRPDGTIDPAPVTAGIVDSTDETPPGTVPDKPAELSRDPAVLVDQLLVGMPPTCEDSQAERAWCLLDQVNALTTTYLLPPDLMAAVWEMLAGEPGVRTLGSAVDRKGRAVETVTTPPHGSGYDTTVRILLVDPTSGQVVGSETVALETDLMEIDGPTVTGFVTITDARWVAEIGDTA</sequence>
<keyword evidence="2" id="KW-0472">Membrane</keyword>
<dbReference type="EMBL" id="VENP01000001">
    <property type="protein sequence ID" value="TNU77360.1"/>
    <property type="molecule type" value="Genomic_DNA"/>
</dbReference>
<dbReference type="OrthoDB" id="4827946at2"/>
<name>A0A5C5BGD4_9MICO</name>
<dbReference type="Proteomes" id="UP000313849">
    <property type="component" value="Unassembled WGS sequence"/>
</dbReference>
<evidence type="ECO:0000313" key="4">
    <source>
        <dbReference type="Proteomes" id="UP000313849"/>
    </source>
</evidence>
<dbReference type="InterPro" id="IPR047789">
    <property type="entry name" value="CU044_5270-like"/>
</dbReference>
<comment type="caution">
    <text evidence="3">The sequence shown here is derived from an EMBL/GenBank/DDBJ whole genome shotgun (WGS) entry which is preliminary data.</text>
</comment>
<accession>A0A5C5BGD4</accession>
<keyword evidence="2" id="KW-0812">Transmembrane</keyword>
<proteinExistence type="predicted"/>
<protein>
    <recommendedName>
        <fullName evidence="5">CU044_5270 family protein</fullName>
    </recommendedName>
</protein>
<feature type="transmembrane region" description="Helical" evidence="2">
    <location>
        <begin position="81"/>
        <end position="100"/>
    </location>
</feature>
<organism evidence="3 4">
    <name type="scientific">Miniimonas arenae</name>
    <dbReference type="NCBI Taxonomy" id="676201"/>
    <lineage>
        <taxon>Bacteria</taxon>
        <taxon>Bacillati</taxon>
        <taxon>Actinomycetota</taxon>
        <taxon>Actinomycetes</taxon>
        <taxon>Micrococcales</taxon>
        <taxon>Beutenbergiaceae</taxon>
        <taxon>Miniimonas</taxon>
    </lineage>
</organism>
<feature type="region of interest" description="Disordered" evidence="1">
    <location>
        <begin position="210"/>
        <end position="229"/>
    </location>
</feature>
<reference evidence="3 4" key="1">
    <citation type="submission" date="2019-06" db="EMBL/GenBank/DDBJ databases">
        <title>Draft genome sequence of Miniimonas arenae KCTC 19750T isolated from sea sand.</title>
        <authorList>
            <person name="Park S.-J."/>
        </authorList>
    </citation>
    <scope>NUCLEOTIDE SEQUENCE [LARGE SCALE GENOMIC DNA]</scope>
    <source>
        <strain evidence="3 4">KCTC 19750</strain>
    </source>
</reference>
<evidence type="ECO:0008006" key="5">
    <source>
        <dbReference type="Google" id="ProtNLM"/>
    </source>
</evidence>
<keyword evidence="4" id="KW-1185">Reference proteome</keyword>